<protein>
    <submittedName>
        <fullName evidence="4">Heptosyltransferase</fullName>
    </submittedName>
</protein>
<dbReference type="PANTHER" id="PTHR30160">
    <property type="entry name" value="TETRAACYLDISACCHARIDE 4'-KINASE-RELATED"/>
    <property type="match status" value="1"/>
</dbReference>
<accession>A0A2G1DJR6</accession>
<dbReference type="GO" id="GO:0005829">
    <property type="term" value="C:cytosol"/>
    <property type="evidence" value="ECO:0007669"/>
    <property type="project" value="TreeGrafter"/>
</dbReference>
<dbReference type="CDD" id="cd03789">
    <property type="entry name" value="GT9_LPS_heptosyltransferase"/>
    <property type="match status" value="1"/>
</dbReference>
<dbReference type="AlphaFoldDB" id="A0A2G1DJR6"/>
<dbReference type="Proteomes" id="UP000262712">
    <property type="component" value="Chromosome"/>
</dbReference>
<evidence type="ECO:0000256" key="2">
    <source>
        <dbReference type="ARBA" id="ARBA00022679"/>
    </source>
</evidence>
<evidence type="ECO:0000313" key="6">
    <source>
        <dbReference type="Proteomes" id="UP000262712"/>
    </source>
</evidence>
<dbReference type="SUPFAM" id="SSF53756">
    <property type="entry name" value="UDP-Glycosyltransferase/glycogen phosphorylase"/>
    <property type="match status" value="1"/>
</dbReference>
<evidence type="ECO:0000313" key="4">
    <source>
        <dbReference type="EMBL" id="PHO18731.1"/>
    </source>
</evidence>
<reference evidence="3 6" key="2">
    <citation type="submission" date="2018-08" db="EMBL/GenBank/DDBJ databases">
        <title>Complete genome of the Arcobacter molluscorum type strain LMG 25693.</title>
        <authorList>
            <person name="Miller W.G."/>
            <person name="Yee E."/>
            <person name="Bono J.L."/>
        </authorList>
    </citation>
    <scope>NUCLEOTIDE SEQUENCE [LARGE SCALE GENOMIC DNA]</scope>
    <source>
        <strain evidence="3 6">CECT 7696</strain>
    </source>
</reference>
<name>A0A2G1DJR6_9BACT</name>
<keyword evidence="1" id="KW-0328">Glycosyltransferase</keyword>
<dbReference type="Proteomes" id="UP000221222">
    <property type="component" value="Unassembled WGS sequence"/>
</dbReference>
<dbReference type="InterPro" id="IPR002201">
    <property type="entry name" value="Glyco_trans_9"/>
</dbReference>
<dbReference type="PANTHER" id="PTHR30160:SF15">
    <property type="entry name" value="GLYCOSYLTRANSFERASE HI_0523-RELATED"/>
    <property type="match status" value="1"/>
</dbReference>
<proteinExistence type="predicted"/>
<dbReference type="InterPro" id="IPR051199">
    <property type="entry name" value="LPS_LOS_Heptosyltrfase"/>
</dbReference>
<dbReference type="Pfam" id="PF01075">
    <property type="entry name" value="Glyco_transf_9"/>
    <property type="match status" value="1"/>
</dbReference>
<dbReference type="RefSeq" id="WP_099341789.1">
    <property type="nucleotide sequence ID" value="NZ_CP032098.1"/>
</dbReference>
<dbReference type="EMBL" id="CP032098">
    <property type="protein sequence ID" value="AXX92898.1"/>
    <property type="molecule type" value="Genomic_DNA"/>
</dbReference>
<evidence type="ECO:0000256" key="1">
    <source>
        <dbReference type="ARBA" id="ARBA00022676"/>
    </source>
</evidence>
<dbReference type="KEGG" id="amol:AMOL_1938"/>
<organism evidence="4 5">
    <name type="scientific">Malaciobacter molluscorum LMG 25693</name>
    <dbReference type="NCBI Taxonomy" id="870501"/>
    <lineage>
        <taxon>Bacteria</taxon>
        <taxon>Pseudomonadati</taxon>
        <taxon>Campylobacterota</taxon>
        <taxon>Epsilonproteobacteria</taxon>
        <taxon>Campylobacterales</taxon>
        <taxon>Arcobacteraceae</taxon>
        <taxon>Malaciobacter</taxon>
    </lineage>
</organism>
<sequence length="321" mass="36810">MNLLISRHDKIGDFVVTLPLFKAIKTQYPQTKITALVSKINFDFAKNIDFIDDVILFDKNDLKTTLNIIKQKRFDASISAYIDTKLGKLLFKSKIKKRVAPATKIAQLFFNKKVKQRRSQVLKTEWQYNLDLAIKLFKDINLEFSKPVLNIDGSEQIKKFRNEFNIDESKKIVAFHPGFGGSSEGNLTIDDYIKLAKIASLKDNIQVVFTFGPDDLKVKDEIMSKVDFDVVFYESVGSIINFCKLLSQFELFISTSTGPMHLAGCVNTKTISFFGDNLFASSKRWATVSETKNQNNFMLSLNYTKEKYLEIENRLKEIIND</sequence>
<evidence type="ECO:0000313" key="5">
    <source>
        <dbReference type="Proteomes" id="UP000221222"/>
    </source>
</evidence>
<dbReference type="Gene3D" id="3.40.50.2000">
    <property type="entry name" value="Glycogen Phosphorylase B"/>
    <property type="match status" value="2"/>
</dbReference>
<keyword evidence="5" id="KW-1185">Reference proteome</keyword>
<dbReference type="GO" id="GO:0008713">
    <property type="term" value="F:ADP-heptose-lipopolysaccharide heptosyltransferase activity"/>
    <property type="evidence" value="ECO:0007669"/>
    <property type="project" value="TreeGrafter"/>
</dbReference>
<dbReference type="GO" id="GO:0009244">
    <property type="term" value="P:lipopolysaccharide core region biosynthetic process"/>
    <property type="evidence" value="ECO:0007669"/>
    <property type="project" value="TreeGrafter"/>
</dbReference>
<gene>
    <name evidence="3" type="ORF">AMOL_1938</name>
    <name evidence="4" type="ORF">CPU12_03995</name>
</gene>
<evidence type="ECO:0000313" key="3">
    <source>
        <dbReference type="EMBL" id="AXX92898.1"/>
    </source>
</evidence>
<keyword evidence="2 4" id="KW-0808">Transferase</keyword>
<dbReference type="EMBL" id="NXFY01000004">
    <property type="protein sequence ID" value="PHO18731.1"/>
    <property type="molecule type" value="Genomic_DNA"/>
</dbReference>
<reference evidence="4 5" key="1">
    <citation type="submission" date="2017-09" db="EMBL/GenBank/DDBJ databases">
        <title>Arcobacter canalis sp. nov., a new species isolated from a water canal contaminated with urban sewage.</title>
        <authorList>
            <person name="Perez-Cataluna A."/>
            <person name="Salas-Masso N."/>
            <person name="Figueras M.J."/>
        </authorList>
    </citation>
    <scope>NUCLEOTIDE SEQUENCE [LARGE SCALE GENOMIC DNA]</scope>
    <source>
        <strain evidence="4 5">F98-3</strain>
    </source>
</reference>